<dbReference type="Proteomes" id="UP000507470">
    <property type="component" value="Unassembled WGS sequence"/>
</dbReference>
<dbReference type="PANTHER" id="PTHR14776">
    <property type="entry name" value="CADHERIN-LIKE AND PC-ESTERASE DOMAIN-CONTAINING PROTEIN 1"/>
    <property type="match status" value="1"/>
</dbReference>
<evidence type="ECO:0000259" key="1">
    <source>
        <dbReference type="Pfam" id="PF24536"/>
    </source>
</evidence>
<dbReference type="InterPro" id="IPR057106">
    <property type="entry name" value="NXPE4_C"/>
</dbReference>
<organism evidence="2 3">
    <name type="scientific">Mytilus coruscus</name>
    <name type="common">Sea mussel</name>
    <dbReference type="NCBI Taxonomy" id="42192"/>
    <lineage>
        <taxon>Eukaryota</taxon>
        <taxon>Metazoa</taxon>
        <taxon>Spiralia</taxon>
        <taxon>Lophotrochozoa</taxon>
        <taxon>Mollusca</taxon>
        <taxon>Bivalvia</taxon>
        <taxon>Autobranchia</taxon>
        <taxon>Pteriomorphia</taxon>
        <taxon>Mytilida</taxon>
        <taxon>Mytiloidea</taxon>
        <taxon>Mytilidae</taxon>
        <taxon>Mytilinae</taxon>
        <taxon>Mytilus</taxon>
    </lineage>
</organism>
<dbReference type="OrthoDB" id="2016263at2759"/>
<gene>
    <name evidence="2" type="ORF">MCOR_24099</name>
</gene>
<dbReference type="PANTHER" id="PTHR14776:SF1">
    <property type="entry name" value="CADHERIN-LIKE AND PC-ESTERASE DOMAIN-CONTAINING PROTEIN 1"/>
    <property type="match status" value="1"/>
</dbReference>
<proteinExistence type="predicted"/>
<name>A0A6J8C2J5_MYTCO</name>
<feature type="domain" description="NXPE C-terminal" evidence="1">
    <location>
        <begin position="618"/>
        <end position="740"/>
    </location>
</feature>
<evidence type="ECO:0000313" key="2">
    <source>
        <dbReference type="EMBL" id="CAC5388867.1"/>
    </source>
</evidence>
<accession>A0A6J8C2J5</accession>
<reference evidence="2 3" key="1">
    <citation type="submission" date="2020-06" db="EMBL/GenBank/DDBJ databases">
        <authorList>
            <person name="Li R."/>
            <person name="Bekaert M."/>
        </authorList>
    </citation>
    <scope>NUCLEOTIDE SEQUENCE [LARGE SCALE GENOMIC DNA]</scope>
    <source>
        <strain evidence="3">wild</strain>
    </source>
</reference>
<protein>
    <recommendedName>
        <fullName evidence="1">NXPE C-terminal domain-containing protein</fullName>
    </recommendedName>
</protein>
<dbReference type="Pfam" id="PF24536">
    <property type="entry name" value="NXPE4_C"/>
    <property type="match status" value="1"/>
</dbReference>
<sequence length="864" mass="99651">MNRQPHCLTSLYSIWIIISRNKGRLWHSDNSLLKKNGTIIHMKLKVYVAAMFPVRLYIYSGNELEKIKTYISDSFGETEEAIWWKNLEQSIVVSLLTSENLALKLNLQYNYINAGNGYGVCLLDSDLIYLLNSAQEKSHNTTCYDKQPALENNMEFQSSYLLYDEQKGIQTKHGTDLRDMRYKGRLWHSDNSLLKKNGTIIHMKLKVYVAAMFPTYISDSFGETEEAIWWKNLEQSIVVGFTDIREFSIEIESTVQLHVNPLPQSDSFDIVKDTVSLMVTKETVATDVAVALSESGRDIILDQQKCRNGYGVCLLDSDLIYLLNSAQESKKLGQFIKVYPSLSDDYTSDLNRLQQIWMNDRSLQTLNQQIKEHRIPEFHSTADVHSLLHQVESHLSAEVDYVEEDLLRSNLVPSSNFRRHLKSSDQKDYTLSDEEGATLLSHLEVYPTIDLHFDPYKMNYNITVNYNMIMLHFDVRTKDSKTEARFDNISGLVSRSNFTIGLGDNLIKIHVVDISKRQPVIINTYTFNVYRKCGGQTGIPSTVLKTCVLKQDCTLKFLPDQNCGLQPSAQYTTWNQFILESNKKPYCNNYQDSLDADWKVPCYSCVDRESCYWQQARWQPSLCQHRKRSIAEVKKCFVGKKVLFIGDSTNRGIMHYILEKINGTLYDWDKTHDLKFYTSINNQQTLMSFAYYPQFWLPNNHRPGFDKAVYQLIKWTSPLENNSNTVLVVGGVHWLGKPHINVIWKALKREGLTGIKLIMKGHGAGFHQHVEGVHFASQYHQEKLAIQEREVGRYATSHGFHVIPTFNMTMSRYKDFLQGKCACHFHKVTTTTNRQGLKQYHIEGDINDAYSELMINAICQRHPG</sequence>
<dbReference type="AlphaFoldDB" id="A0A6J8C2J5"/>
<dbReference type="EMBL" id="CACVKT020004270">
    <property type="protein sequence ID" value="CAC5388867.1"/>
    <property type="molecule type" value="Genomic_DNA"/>
</dbReference>
<evidence type="ECO:0000313" key="3">
    <source>
        <dbReference type="Proteomes" id="UP000507470"/>
    </source>
</evidence>
<keyword evidence="3" id="KW-1185">Reference proteome</keyword>